<dbReference type="Proteomes" id="UP001239215">
    <property type="component" value="Unassembled WGS sequence"/>
</dbReference>
<evidence type="ECO:0000259" key="5">
    <source>
        <dbReference type="Pfam" id="PF12146"/>
    </source>
</evidence>
<comment type="caution">
    <text evidence="6">The sequence shown here is derived from an EMBL/GenBank/DDBJ whole genome shotgun (WGS) entry which is preliminary data.</text>
</comment>
<accession>A0AAJ1U4V4</accession>
<name>A0AAJ1U4V4_9ACTN</name>
<evidence type="ECO:0000256" key="1">
    <source>
        <dbReference type="PIRSR" id="PIRSR017388-1"/>
    </source>
</evidence>
<dbReference type="InterPro" id="IPR012354">
    <property type="entry name" value="Esterase_lipase"/>
</dbReference>
<keyword evidence="6" id="KW-0378">Hydrolase</keyword>
<feature type="active site" description="Nucleophile" evidence="1">
    <location>
        <position position="103"/>
    </location>
</feature>
<dbReference type="InterPro" id="IPR022742">
    <property type="entry name" value="Hydrolase_4"/>
</dbReference>
<organism evidence="6 7">
    <name type="scientific">Nocardioides zeae</name>
    <dbReference type="NCBI Taxonomy" id="1457234"/>
    <lineage>
        <taxon>Bacteria</taxon>
        <taxon>Bacillati</taxon>
        <taxon>Actinomycetota</taxon>
        <taxon>Actinomycetes</taxon>
        <taxon>Propionibacteriales</taxon>
        <taxon>Nocardioidaceae</taxon>
        <taxon>Nocardioides</taxon>
    </lineage>
</organism>
<dbReference type="InterPro" id="IPR000073">
    <property type="entry name" value="AB_hydrolase_1"/>
</dbReference>
<sequence>MPVMTVHPLAHPYSAEGRPEETGGRRIGVLLSHGFTGSPASMRPWGEALAEAGYAVEVPRLPGHGTSWQEMNTTTWADWSGHLDRVLTDLAARCDAVVVGGLSMGGGLALSLAARHPELVRGVLLVNPAVTSTNKQLLAAPLLQRLVASVPAIGNDIKKPGVDEHAYPRTPLRALVSMTRGWAQVREQLAAVRAPVLLFRSAEDHVVDPSSATLVRDRVPDVMERILTDSYHVATLDNDADRIIEESLDFISRVTA</sequence>
<dbReference type="EC" id="3.1.1.1" evidence="6"/>
<dbReference type="PIRSF" id="PIRSF017388">
    <property type="entry name" value="Esterase_lipase"/>
    <property type="match status" value="1"/>
</dbReference>
<evidence type="ECO:0000256" key="2">
    <source>
        <dbReference type="PIRSR" id="PIRSR017388-2"/>
    </source>
</evidence>
<dbReference type="InterPro" id="IPR050228">
    <property type="entry name" value="Carboxylesterase_BioH"/>
</dbReference>
<feature type="binding site" evidence="2">
    <location>
        <position position="104"/>
    </location>
    <ligand>
        <name>substrate</name>
    </ligand>
</feature>
<evidence type="ECO:0000313" key="6">
    <source>
        <dbReference type="EMBL" id="MDQ1103227.1"/>
    </source>
</evidence>
<dbReference type="AlphaFoldDB" id="A0AAJ1U4V4"/>
<proteinExistence type="predicted"/>
<feature type="active site" description="Charge relay system" evidence="1">
    <location>
        <position position="204"/>
    </location>
</feature>
<feature type="domain" description="Serine aminopeptidase S33" evidence="5">
    <location>
        <begin position="29"/>
        <end position="233"/>
    </location>
</feature>
<dbReference type="GO" id="GO:0106435">
    <property type="term" value="F:carboxylesterase activity"/>
    <property type="evidence" value="ECO:0007669"/>
    <property type="project" value="UniProtKB-EC"/>
</dbReference>
<dbReference type="PANTHER" id="PTHR43194:SF2">
    <property type="entry name" value="PEROXISOMAL MEMBRANE PROTEIN LPX1"/>
    <property type="match status" value="1"/>
</dbReference>
<feature type="site" description="Important for substrate specificity" evidence="3">
    <location>
        <position position="153"/>
    </location>
</feature>
<feature type="region of interest" description="Disordered" evidence="4">
    <location>
        <begin position="1"/>
        <end position="22"/>
    </location>
</feature>
<dbReference type="Gene3D" id="3.40.50.1820">
    <property type="entry name" value="alpha/beta hydrolase"/>
    <property type="match status" value="1"/>
</dbReference>
<reference evidence="6" key="1">
    <citation type="submission" date="2023-07" db="EMBL/GenBank/DDBJ databases">
        <title>Functional and genomic diversity of the sorghum phyllosphere microbiome.</title>
        <authorList>
            <person name="Shade A."/>
        </authorList>
    </citation>
    <scope>NUCLEOTIDE SEQUENCE</scope>
    <source>
        <strain evidence="6">SORGH_AS_1067</strain>
    </source>
</reference>
<protein>
    <submittedName>
        <fullName evidence="6">Carboxylesterase</fullName>
        <ecNumber evidence="6">3.1.1.1</ecNumber>
    </submittedName>
</protein>
<dbReference type="InterPro" id="IPR029058">
    <property type="entry name" value="AB_hydrolase_fold"/>
</dbReference>
<dbReference type="SUPFAM" id="SSF53474">
    <property type="entry name" value="alpha/beta-Hydrolases"/>
    <property type="match status" value="1"/>
</dbReference>
<dbReference type="Pfam" id="PF12146">
    <property type="entry name" value="Hydrolase_4"/>
    <property type="match status" value="1"/>
</dbReference>
<gene>
    <name evidence="6" type="ORF">QE405_000511</name>
</gene>
<dbReference type="PANTHER" id="PTHR43194">
    <property type="entry name" value="HYDROLASE ALPHA/BETA FOLD FAMILY"/>
    <property type="match status" value="1"/>
</dbReference>
<feature type="active site" description="Charge relay system" evidence="1">
    <location>
        <position position="232"/>
    </location>
</feature>
<evidence type="ECO:0000256" key="3">
    <source>
        <dbReference type="PIRSR" id="PIRSR017388-3"/>
    </source>
</evidence>
<evidence type="ECO:0000256" key="4">
    <source>
        <dbReference type="SAM" id="MobiDB-lite"/>
    </source>
</evidence>
<feature type="binding site" evidence="2">
    <location>
        <position position="35"/>
    </location>
    <ligand>
        <name>substrate</name>
    </ligand>
</feature>
<dbReference type="PRINTS" id="PR00111">
    <property type="entry name" value="ABHYDROLASE"/>
</dbReference>
<dbReference type="EMBL" id="JAUTAN010000001">
    <property type="protein sequence ID" value="MDQ1103227.1"/>
    <property type="molecule type" value="Genomic_DNA"/>
</dbReference>
<evidence type="ECO:0000313" key="7">
    <source>
        <dbReference type="Proteomes" id="UP001239215"/>
    </source>
</evidence>